<comment type="similarity">
    <text evidence="2">Belongs to the oxidase-dependent Fe transporter (OFeT) (TC 9.A.10.1) family.</text>
</comment>
<feature type="transmembrane region" description="Helical" evidence="7">
    <location>
        <begin position="6"/>
        <end position="26"/>
    </location>
</feature>
<dbReference type="Pfam" id="PF03239">
    <property type="entry name" value="FTR1"/>
    <property type="match status" value="1"/>
</dbReference>
<feature type="transmembrane region" description="Helical" evidence="7">
    <location>
        <begin position="502"/>
        <end position="520"/>
    </location>
</feature>
<dbReference type="GO" id="GO:0033573">
    <property type="term" value="C:high-affinity iron permease complex"/>
    <property type="evidence" value="ECO:0007669"/>
    <property type="project" value="InterPro"/>
</dbReference>
<sequence length="609" mass="61198">MLATFVIGLREGLEAALIVGIIAAFLKRNGHSLKSMWVGVIAAIVLSVGVGVVLEVISVGLPQAQQEGMESVIGAVAVVMVTIMIVWMSKHARYMRSELEEVAGDALARGSVAALAVMAFLAVLREGFETSVFLLAAFQSSVSPLVAGAGAVLGLLLAVVIGYLIYRGGIRLNLGKFFTVTGVFLVFVAAGLVMSALRTAHEAGWIVIGQAATLDLSWLAPNGSVQAALVTGVLGIPADPKVIEVLGWLLYLVPVLLFVLWPHALRPGIRAYRVQFGIAAVAAVAAVVLFIAVPASGGAALPSAPLAITSADGQQVGTAQLATTADGYELTSTVQGVAASIALAVGASTPETRLGQDARTWAVTTQTVPTGVPSTVTLDELSALNGGRTPVGVNRAQNPGPFTVAWQVTLNERVWVVGDTLLDATSDAVTTLSLSDGGLTAPRTVTVSSATGAATGSAATTSGGTAAPESISWTVDAQQADLVSAALSDRAAAADEAALFKFYLPLVLAVAAIVFALFGARGLRAVKRSGAAPGQPAAGPDPDHADGTGPANAGTAGPAAGTPVAGTPVAGTPVAGTPGPDHPVADAAGPGEGPSIQNPGERTTVSAHS</sequence>
<feature type="compositionally biased region" description="Polar residues" evidence="6">
    <location>
        <begin position="595"/>
        <end position="609"/>
    </location>
</feature>
<evidence type="ECO:0008006" key="10">
    <source>
        <dbReference type="Google" id="ProtNLM"/>
    </source>
</evidence>
<comment type="subcellular location">
    <subcellularLocation>
        <location evidence="1">Membrane</location>
        <topology evidence="1">Multi-pass membrane protein</topology>
    </subcellularLocation>
</comment>
<dbReference type="Proteomes" id="UP000256486">
    <property type="component" value="Unassembled WGS sequence"/>
</dbReference>
<dbReference type="GO" id="GO:0015093">
    <property type="term" value="F:ferrous iron transmembrane transporter activity"/>
    <property type="evidence" value="ECO:0007669"/>
    <property type="project" value="TreeGrafter"/>
</dbReference>
<evidence type="ECO:0000256" key="7">
    <source>
        <dbReference type="SAM" id="Phobius"/>
    </source>
</evidence>
<evidence type="ECO:0000256" key="4">
    <source>
        <dbReference type="ARBA" id="ARBA00022989"/>
    </source>
</evidence>
<evidence type="ECO:0000313" key="9">
    <source>
        <dbReference type="Proteomes" id="UP000256486"/>
    </source>
</evidence>
<name>A0A3E0VJT7_9MICO</name>
<feature type="transmembrane region" description="Helical" evidence="7">
    <location>
        <begin position="145"/>
        <end position="165"/>
    </location>
</feature>
<dbReference type="NCBIfam" id="NF041756">
    <property type="entry name" value="EfeU"/>
    <property type="match status" value="1"/>
</dbReference>
<evidence type="ECO:0000256" key="5">
    <source>
        <dbReference type="ARBA" id="ARBA00023136"/>
    </source>
</evidence>
<keyword evidence="9" id="KW-1185">Reference proteome</keyword>
<feature type="region of interest" description="Disordered" evidence="6">
    <location>
        <begin position="530"/>
        <end position="609"/>
    </location>
</feature>
<gene>
    <name evidence="8" type="ORF">B7R54_11275</name>
</gene>
<comment type="caution">
    <text evidence="8">The sequence shown here is derived from an EMBL/GenBank/DDBJ whole genome shotgun (WGS) entry which is preliminary data.</text>
</comment>
<protein>
    <recommendedName>
        <fullName evidence="10">Ferrous iron transporter</fullName>
    </recommendedName>
</protein>
<feature type="transmembrane region" description="Helical" evidence="7">
    <location>
        <begin position="245"/>
        <end position="264"/>
    </location>
</feature>
<feature type="compositionally biased region" description="Low complexity" evidence="6">
    <location>
        <begin position="530"/>
        <end position="540"/>
    </location>
</feature>
<keyword evidence="3 7" id="KW-0812">Transmembrane</keyword>
<keyword evidence="5 7" id="KW-0472">Membrane</keyword>
<dbReference type="OrthoDB" id="7260758at2"/>
<dbReference type="PANTHER" id="PTHR31632:SF2">
    <property type="entry name" value="PLASMA MEMBRANE IRON PERMEASE"/>
    <property type="match status" value="1"/>
</dbReference>
<organism evidence="8 9">
    <name type="scientific">Subtercola boreus</name>
    <dbReference type="NCBI Taxonomy" id="120213"/>
    <lineage>
        <taxon>Bacteria</taxon>
        <taxon>Bacillati</taxon>
        <taxon>Actinomycetota</taxon>
        <taxon>Actinomycetes</taxon>
        <taxon>Micrococcales</taxon>
        <taxon>Microbacteriaceae</taxon>
        <taxon>Subtercola</taxon>
    </lineage>
</organism>
<feature type="transmembrane region" description="Helical" evidence="7">
    <location>
        <begin position="71"/>
        <end position="87"/>
    </location>
</feature>
<reference evidence="8 9" key="1">
    <citation type="submission" date="2017-04" db="EMBL/GenBank/DDBJ databases">
        <title>Comparative genome analysis of Subtercola boreus.</title>
        <authorList>
            <person name="Cho Y.-J."/>
            <person name="Cho A."/>
            <person name="Kim O.-S."/>
            <person name="Lee J.-I."/>
        </authorList>
    </citation>
    <scope>NUCLEOTIDE SEQUENCE [LARGE SCALE GENOMIC DNA]</scope>
    <source>
        <strain evidence="8 9">K300</strain>
    </source>
</reference>
<feature type="transmembrane region" description="Helical" evidence="7">
    <location>
        <begin position="177"/>
        <end position="197"/>
    </location>
</feature>
<feature type="transmembrane region" description="Helical" evidence="7">
    <location>
        <begin position="276"/>
        <end position="295"/>
    </location>
</feature>
<dbReference type="PANTHER" id="PTHR31632">
    <property type="entry name" value="IRON TRANSPORTER FTH1"/>
    <property type="match status" value="1"/>
</dbReference>
<dbReference type="InterPro" id="IPR004923">
    <property type="entry name" value="FTR1/Fip1/EfeU"/>
</dbReference>
<evidence type="ECO:0000256" key="3">
    <source>
        <dbReference type="ARBA" id="ARBA00022692"/>
    </source>
</evidence>
<proteinExistence type="inferred from homology"/>
<feature type="transmembrane region" description="Helical" evidence="7">
    <location>
        <begin position="38"/>
        <end position="59"/>
    </location>
</feature>
<evidence type="ECO:0000256" key="6">
    <source>
        <dbReference type="SAM" id="MobiDB-lite"/>
    </source>
</evidence>
<dbReference type="AlphaFoldDB" id="A0A3E0VJT7"/>
<evidence type="ECO:0000313" key="8">
    <source>
        <dbReference type="EMBL" id="RFA09723.1"/>
    </source>
</evidence>
<accession>A0A3E0VJT7</accession>
<evidence type="ECO:0000256" key="1">
    <source>
        <dbReference type="ARBA" id="ARBA00004141"/>
    </source>
</evidence>
<keyword evidence="4 7" id="KW-1133">Transmembrane helix</keyword>
<evidence type="ECO:0000256" key="2">
    <source>
        <dbReference type="ARBA" id="ARBA00008333"/>
    </source>
</evidence>
<dbReference type="EMBL" id="NBWZ01000001">
    <property type="protein sequence ID" value="RFA09723.1"/>
    <property type="molecule type" value="Genomic_DNA"/>
</dbReference>
<feature type="compositionally biased region" description="Low complexity" evidence="6">
    <location>
        <begin position="547"/>
        <end position="579"/>
    </location>
</feature>
<feature type="transmembrane region" description="Helical" evidence="7">
    <location>
        <begin position="107"/>
        <end position="125"/>
    </location>
</feature>